<evidence type="ECO:0000256" key="4">
    <source>
        <dbReference type="HAMAP-Rule" id="MF_01384"/>
    </source>
</evidence>
<evidence type="ECO:0000313" key="5">
    <source>
        <dbReference type="EMBL" id="ALO44459.1"/>
    </source>
</evidence>
<reference evidence="5 6" key="1">
    <citation type="submission" date="2015-11" db="EMBL/GenBank/DDBJ databases">
        <authorList>
            <person name="Zhang Y."/>
            <person name="Guo Z."/>
        </authorList>
    </citation>
    <scope>NUCLEOTIDE SEQUENCE [LARGE SCALE GENOMIC DNA]</scope>
    <source>
        <strain evidence="5 6">KCTC 12086</strain>
    </source>
</reference>
<dbReference type="RefSeq" id="WP_083496701.1">
    <property type="nucleotide sequence ID" value="NZ_CP013188.1"/>
</dbReference>
<comment type="subcellular location">
    <subcellularLocation>
        <location evidence="4">Cytoplasm</location>
    </subcellularLocation>
</comment>
<evidence type="ECO:0000256" key="2">
    <source>
        <dbReference type="ARBA" id="ARBA00022988"/>
    </source>
</evidence>
<evidence type="ECO:0000313" key="6">
    <source>
        <dbReference type="Proteomes" id="UP000061457"/>
    </source>
</evidence>
<dbReference type="GO" id="GO:0005737">
    <property type="term" value="C:cytoplasm"/>
    <property type="evidence" value="ECO:0007669"/>
    <property type="project" value="UniProtKB-SubCell"/>
</dbReference>
<dbReference type="STRING" id="161398.PP2015_3991"/>
<proteinExistence type="inferred from homology"/>
<dbReference type="KEGG" id="pphe:PP2015_3991"/>
<dbReference type="EMBL" id="CP013188">
    <property type="protein sequence ID" value="ALO44459.1"/>
    <property type="molecule type" value="Genomic_DNA"/>
</dbReference>
<dbReference type="PANTHER" id="PTHR33643">
    <property type="entry name" value="UREASE ACCESSORY PROTEIN D"/>
    <property type="match status" value="1"/>
</dbReference>
<comment type="function">
    <text evidence="4">Required for maturation of urease via the functional incorporation of the urease nickel metallocenter.</text>
</comment>
<organism evidence="5 6">
    <name type="scientific">Pseudoalteromonas phenolica</name>
    <dbReference type="NCBI Taxonomy" id="161398"/>
    <lineage>
        <taxon>Bacteria</taxon>
        <taxon>Pseudomonadati</taxon>
        <taxon>Pseudomonadota</taxon>
        <taxon>Gammaproteobacteria</taxon>
        <taxon>Alteromonadales</taxon>
        <taxon>Pseudoalteromonadaceae</taxon>
        <taxon>Pseudoalteromonas</taxon>
    </lineage>
</organism>
<evidence type="ECO:0000256" key="3">
    <source>
        <dbReference type="ARBA" id="ARBA00023186"/>
    </source>
</evidence>
<dbReference type="Proteomes" id="UP000061457">
    <property type="component" value="Chromosome II"/>
</dbReference>
<dbReference type="Pfam" id="PF01774">
    <property type="entry name" value="UreD"/>
    <property type="match status" value="1"/>
</dbReference>
<keyword evidence="6" id="KW-1185">Reference proteome</keyword>
<gene>
    <name evidence="4" type="primary">ureD</name>
    <name evidence="5" type="ORF">PP2015_3991</name>
</gene>
<dbReference type="PATRIC" id="fig|161398.10.peg.4089"/>
<evidence type="ECO:0000256" key="1">
    <source>
        <dbReference type="ARBA" id="ARBA00007177"/>
    </source>
</evidence>
<keyword evidence="3 4" id="KW-0143">Chaperone</keyword>
<sequence>MLEVNVKSQTIKQPSTKSAWFAYLLLEFEHTRVGTQLSRSKRIGPLSIQRAFYPEGKDCSHIYLLHPPAGIVSGDSLSVHIKNHDHAHSLVTTPGANRFYRARDDLNIGDPKQEQNTTIELDNKAVCEHFPQETIIYSGACAFNTINISLKKHSVYLGWDISCLGLPHSGKPFSKGSFTQINKISCEGRIIYHDRLSLSANSSVFHHKAGLDGRSVYGTFLAYASKNQISQAELESLITRLREVVCTENAQDKISISQLRQLLVIRYLGEHSEECKNLFLKLWQNIRPLYINKSATLPRIWFT</sequence>
<dbReference type="AlphaFoldDB" id="A0A0S2K806"/>
<name>A0A0S2K806_9GAMM</name>
<comment type="similarity">
    <text evidence="1 4">Belongs to the UreD family.</text>
</comment>
<dbReference type="PANTHER" id="PTHR33643:SF1">
    <property type="entry name" value="UREASE ACCESSORY PROTEIN D"/>
    <property type="match status" value="1"/>
</dbReference>
<dbReference type="HAMAP" id="MF_01384">
    <property type="entry name" value="UreD"/>
    <property type="match status" value="1"/>
</dbReference>
<keyword evidence="4" id="KW-0963">Cytoplasm</keyword>
<dbReference type="InterPro" id="IPR002669">
    <property type="entry name" value="UreD"/>
</dbReference>
<comment type="subunit">
    <text evidence="4">UreD, UreF and UreG form a complex that acts as a GTP-hydrolysis-dependent molecular chaperone, activating the urease apoprotein by helping to assemble the nickel containing metallocenter of UreC. The UreE protein probably delivers the nickel.</text>
</comment>
<keyword evidence="2 4" id="KW-0996">Nickel insertion</keyword>
<dbReference type="GO" id="GO:0016151">
    <property type="term" value="F:nickel cation binding"/>
    <property type="evidence" value="ECO:0007669"/>
    <property type="project" value="UniProtKB-UniRule"/>
</dbReference>
<accession>A0A0S2K806</accession>
<protein>
    <recommendedName>
        <fullName evidence="4">Urease accessory protein UreD</fullName>
    </recommendedName>
</protein>